<dbReference type="Proteomes" id="UP000000492">
    <property type="component" value="Chromosome"/>
</dbReference>
<dbReference type="GO" id="GO:0006220">
    <property type="term" value="P:pyrimidine nucleotide metabolic process"/>
    <property type="evidence" value="ECO:0007669"/>
    <property type="project" value="UniProtKB-UniRule"/>
</dbReference>
<evidence type="ECO:0000256" key="11">
    <source>
        <dbReference type="ARBA" id="ARBA00048478"/>
    </source>
</evidence>
<dbReference type="PANTHER" id="PTHR43834">
    <property type="entry name" value="GTPASE DER"/>
    <property type="match status" value="1"/>
</dbReference>
<evidence type="ECO:0000256" key="7">
    <source>
        <dbReference type="ARBA" id="ARBA00022777"/>
    </source>
</evidence>
<dbReference type="RefSeq" id="WP_013888349.1">
    <property type="nucleotide sequence ID" value="NC_015673.1"/>
</dbReference>
<dbReference type="InterPro" id="IPR006073">
    <property type="entry name" value="GTP-bd"/>
</dbReference>
<dbReference type="PROSITE" id="PS51712">
    <property type="entry name" value="G_ENGA"/>
    <property type="match status" value="2"/>
</dbReference>
<evidence type="ECO:0000256" key="2">
    <source>
        <dbReference type="ARBA" id="ARBA00009427"/>
    </source>
</evidence>
<evidence type="ECO:0000256" key="15">
    <source>
        <dbReference type="PROSITE-ProRule" id="PRU01049"/>
    </source>
</evidence>
<dbReference type="HAMAP" id="MF_00195">
    <property type="entry name" value="GTPase_Der"/>
    <property type="match status" value="1"/>
</dbReference>
<dbReference type="NCBIfam" id="NF002828">
    <property type="entry name" value="PRK03003.1"/>
    <property type="match status" value="1"/>
</dbReference>
<feature type="binding site" evidence="13">
    <location>
        <begin position="492"/>
        <end position="495"/>
    </location>
    <ligand>
        <name>GTP</name>
        <dbReference type="ChEBI" id="CHEBI:37565"/>
        <label>1</label>
    </ligand>
</feature>
<feature type="binding site" evidence="13">
    <location>
        <begin position="430"/>
        <end position="434"/>
    </location>
    <ligand>
        <name>GTP</name>
        <dbReference type="ChEBI" id="CHEBI:37565"/>
        <label>1</label>
    </ligand>
</feature>
<evidence type="ECO:0000256" key="4">
    <source>
        <dbReference type="ARBA" id="ARBA00022679"/>
    </source>
</evidence>
<keyword evidence="19" id="KW-1185">Reference proteome</keyword>
<dbReference type="KEGG" id="crd:CRES_0977"/>
<dbReference type="InterPro" id="IPR032859">
    <property type="entry name" value="KH_dom-like"/>
</dbReference>
<feature type="domain" description="EngA-type G" evidence="17">
    <location>
        <begin position="550"/>
        <end position="723"/>
    </location>
</feature>
<dbReference type="GO" id="GO:0036431">
    <property type="term" value="F:dCMP kinase activity"/>
    <property type="evidence" value="ECO:0007669"/>
    <property type="project" value="InterPro"/>
</dbReference>
<evidence type="ECO:0000313" key="18">
    <source>
        <dbReference type="EMBL" id="AEI09333.1"/>
    </source>
</evidence>
<evidence type="ECO:0000256" key="12">
    <source>
        <dbReference type="ARBA" id="ARBA00053470"/>
    </source>
</evidence>
<reference evidence="18 19" key="1">
    <citation type="journal article" date="2012" name="BMC Genomics">
        <title>Complete genome sequence, lifestyle, and multi-drug resistance of the human pathogen Corynebacterium resistens DSM 45100 isolated from blood samples of a leukemia patient.</title>
        <authorList>
            <person name="Schroder J."/>
            <person name="Maus I."/>
            <person name="Meyer K."/>
            <person name="Wordemann S."/>
            <person name="Blom J."/>
            <person name="Jaenicke S."/>
            <person name="Schneider J."/>
            <person name="Trost E."/>
            <person name="Tauch A."/>
        </authorList>
    </citation>
    <scope>NUCLEOTIDE SEQUENCE [LARGE SCALE GENOMIC DNA]</scope>
    <source>
        <strain evidence="19">DSM 45100 / JCM 12819 / CCUG 50093 / GTC 2026 / SICGH 158</strain>
    </source>
</reference>
<dbReference type="EMBL" id="CP002857">
    <property type="protein sequence ID" value="AEI09333.1"/>
    <property type="molecule type" value="Genomic_DNA"/>
</dbReference>
<dbReference type="InterPro" id="IPR015946">
    <property type="entry name" value="KH_dom-like_a/b"/>
</dbReference>
<dbReference type="STRING" id="662755.CRES_0977"/>
<dbReference type="GO" id="GO:0042254">
    <property type="term" value="P:ribosome biogenesis"/>
    <property type="evidence" value="ECO:0007669"/>
    <property type="project" value="UniProtKB-KW"/>
</dbReference>
<dbReference type="InterPro" id="IPR003136">
    <property type="entry name" value="Cytidylate_kin"/>
</dbReference>
<dbReference type="SMART" id="SM00382">
    <property type="entry name" value="AAA"/>
    <property type="match status" value="2"/>
</dbReference>
<feature type="binding site" evidence="14">
    <location>
        <begin position="40"/>
        <end position="48"/>
    </location>
    <ligand>
        <name>ATP</name>
        <dbReference type="ChEBI" id="CHEBI:30616"/>
    </ligand>
</feature>
<feature type="binding site" evidence="13">
    <location>
        <begin position="668"/>
        <end position="671"/>
    </location>
    <ligand>
        <name>GTP</name>
        <dbReference type="ChEBI" id="CHEBI:37565"/>
        <label>2</label>
    </ligand>
</feature>
<comment type="similarity">
    <text evidence="1 13 15">Belongs to the TRAFAC class TrmE-Era-EngA-EngB-Septin-like GTPase superfamily. EngA (Der) GTPase family.</text>
</comment>
<dbReference type="HAMAP" id="MF_00238">
    <property type="entry name" value="Cytidyl_kinase_type1"/>
    <property type="match status" value="1"/>
</dbReference>
<keyword evidence="6 13" id="KW-0547">Nucleotide-binding</keyword>
<dbReference type="Gene3D" id="3.40.50.300">
    <property type="entry name" value="P-loop containing nucleotide triphosphate hydrolases"/>
    <property type="match status" value="3"/>
</dbReference>
<dbReference type="GO" id="GO:0005525">
    <property type="term" value="F:GTP binding"/>
    <property type="evidence" value="ECO:0007669"/>
    <property type="project" value="UniProtKB-UniRule"/>
</dbReference>
<comment type="catalytic activity">
    <reaction evidence="10 14">
        <text>dCMP + ATP = dCDP + ADP</text>
        <dbReference type="Rhea" id="RHEA:25094"/>
        <dbReference type="ChEBI" id="CHEBI:30616"/>
        <dbReference type="ChEBI" id="CHEBI:57566"/>
        <dbReference type="ChEBI" id="CHEBI:58593"/>
        <dbReference type="ChEBI" id="CHEBI:456216"/>
        <dbReference type="EC" id="2.7.4.25"/>
    </reaction>
</comment>
<dbReference type="EC" id="2.7.4.25" evidence="14"/>
<feature type="compositionally biased region" description="Low complexity" evidence="16">
    <location>
        <begin position="1"/>
        <end position="22"/>
    </location>
</feature>
<dbReference type="FunFam" id="3.40.50.300:FF:000040">
    <property type="entry name" value="GTPase Der"/>
    <property type="match status" value="1"/>
</dbReference>
<dbReference type="Pfam" id="PF02224">
    <property type="entry name" value="Cytidylate_kin"/>
    <property type="match status" value="1"/>
</dbReference>
<dbReference type="InterPro" id="IPR031166">
    <property type="entry name" value="G_ENGA"/>
</dbReference>
<dbReference type="InterPro" id="IPR027417">
    <property type="entry name" value="P-loop_NTPase"/>
</dbReference>
<evidence type="ECO:0000256" key="1">
    <source>
        <dbReference type="ARBA" id="ARBA00008279"/>
    </source>
</evidence>
<sequence length="811" mass="88925">MSTNPTNSKNSPNPNNTNPNNTLAIYENTAEGGFIVAVDGPSGTGKSTVCRRLAELANAKYLDTGAMYRVATLHVLRQGIDPAAAESTDAIIAATQRLPLEVNEDPRSTEVLLDGEDVSGEIRGPEVTAHVSAVSAIPEVRENLVQLQRDLAKKAGRCVVEGRDIGTVVLPDAPVKVFMTASAEIRAQRRYNQDVAAGREVDYEAVLADVQRRDEADSSRATSPLRPAEDATVLDTGDLSIDEVLQAFEVLILQDRNVQAGGVQAAEDQDQEVLEELVFRTTDGEILGQGDGEADLDGSEFDESDFDESDFDEADFGEADYGDEGGSTHSETQFFVTGQGAEDFDLLSSDEDDTDWDAVEEAFGIFGNDEAEREALCTVAIVGRPNVGKSTLVNRFIGRREAVVEDFPGVTRDRISYLGEWTGRRFWVQDTGGWDPDAKGIHAAIARQAETAMDTADVIVFVVDTKVGITATDEVIARKLQRSSIPVILVANKFDSDSQYADMAEFWGLGLGNPFPVSAQHGRGAADVLDQVLSDFPDQPRETSIVSGPRRVALVGRPNVGKSSLLNKVTGEERSVVDNVAGTTVDPVDSIVELDEHTWRFVDTAGIRKKTKTARGHEFYASLRTRAAIDAAEVAIFLVDASEPIAEQDQRVLRLILDSGKALVVAYNKWDLVDEDRRWELEREIDLQLAHVPWARRVNISAKTGRALKKLEPAMVEALESWDKRIPTGQLNTWLRAVIAQTPPPMRGGRLPRVLFATQASTKPPVIVLFTTGFLEHGYRRFLERKLREAFGFEGSPVRIAVRVREKRKRK</sequence>
<keyword evidence="5" id="KW-0677">Repeat</keyword>
<dbReference type="NCBIfam" id="NF007071">
    <property type="entry name" value="PRK09518.1"/>
    <property type="match status" value="1"/>
</dbReference>
<dbReference type="Pfam" id="PF01926">
    <property type="entry name" value="MMR_HSR1"/>
    <property type="match status" value="2"/>
</dbReference>
<evidence type="ECO:0000256" key="14">
    <source>
        <dbReference type="HAMAP-Rule" id="MF_00238"/>
    </source>
</evidence>
<dbReference type="InterPro" id="IPR016484">
    <property type="entry name" value="GTPase_Der"/>
</dbReference>
<dbReference type="NCBIfam" id="TIGR00231">
    <property type="entry name" value="small_GTP"/>
    <property type="match status" value="2"/>
</dbReference>
<dbReference type="SUPFAM" id="SSF52540">
    <property type="entry name" value="P-loop containing nucleoside triphosphate hydrolases"/>
    <property type="match status" value="3"/>
</dbReference>
<dbReference type="GO" id="GO:0043022">
    <property type="term" value="F:ribosome binding"/>
    <property type="evidence" value="ECO:0007669"/>
    <property type="project" value="TreeGrafter"/>
</dbReference>
<keyword evidence="7 14" id="KW-0418">Kinase</keyword>
<dbReference type="CDD" id="cd01895">
    <property type="entry name" value="EngA2"/>
    <property type="match status" value="1"/>
</dbReference>
<feature type="region of interest" description="Disordered" evidence="16">
    <location>
        <begin position="1"/>
        <end position="23"/>
    </location>
</feature>
<evidence type="ECO:0000256" key="6">
    <source>
        <dbReference type="ARBA" id="ARBA00022741"/>
    </source>
</evidence>
<dbReference type="InterPro" id="IPR003593">
    <property type="entry name" value="AAA+_ATPase"/>
</dbReference>
<keyword evidence="14" id="KW-0963">Cytoplasm</keyword>
<feature type="domain" description="EngA-type G" evidence="17">
    <location>
        <begin position="377"/>
        <end position="540"/>
    </location>
</feature>
<dbReference type="GO" id="GO:0005524">
    <property type="term" value="F:ATP binding"/>
    <property type="evidence" value="ECO:0007669"/>
    <property type="project" value="UniProtKB-UniRule"/>
</dbReference>
<dbReference type="FunFam" id="3.40.50.300:FF:000057">
    <property type="entry name" value="GTPase Der"/>
    <property type="match status" value="1"/>
</dbReference>
<evidence type="ECO:0000256" key="5">
    <source>
        <dbReference type="ARBA" id="ARBA00022737"/>
    </source>
</evidence>
<feature type="binding site" evidence="13">
    <location>
        <begin position="603"/>
        <end position="607"/>
    </location>
    <ligand>
        <name>GTP</name>
        <dbReference type="ChEBI" id="CHEBI:37565"/>
        <label>2</label>
    </ligand>
</feature>
<dbReference type="GO" id="GO:0036430">
    <property type="term" value="F:CMP kinase activity"/>
    <property type="evidence" value="ECO:0007669"/>
    <property type="project" value="RHEA"/>
</dbReference>
<dbReference type="InterPro" id="IPR011994">
    <property type="entry name" value="Cytidylate_kinase_dom"/>
</dbReference>
<accession>F8E1R6</accession>
<comment type="subunit">
    <text evidence="13">Associates with the 50S ribosomal subunit.</text>
</comment>
<evidence type="ECO:0000256" key="8">
    <source>
        <dbReference type="ARBA" id="ARBA00022840"/>
    </source>
</evidence>
<dbReference type="NCBIfam" id="TIGR00017">
    <property type="entry name" value="cmk"/>
    <property type="match status" value="1"/>
</dbReference>
<keyword evidence="4 14" id="KW-0808">Transferase</keyword>
<proteinExistence type="inferred from homology"/>
<dbReference type="eggNOG" id="COG0283">
    <property type="taxonomic scope" value="Bacteria"/>
</dbReference>
<dbReference type="GO" id="GO:0005737">
    <property type="term" value="C:cytoplasm"/>
    <property type="evidence" value="ECO:0007669"/>
    <property type="project" value="UniProtKB-SubCell"/>
</dbReference>
<organism evidence="18 19">
    <name type="scientific">Corynebacterium resistens (strain DSM 45100 / JCM 12819 / GTC 2026 / SICGH 158)</name>
    <dbReference type="NCBI Taxonomy" id="662755"/>
    <lineage>
        <taxon>Bacteria</taxon>
        <taxon>Bacillati</taxon>
        <taxon>Actinomycetota</taxon>
        <taxon>Actinomycetes</taxon>
        <taxon>Mycobacteriales</taxon>
        <taxon>Corynebacteriaceae</taxon>
        <taxon>Corynebacterium</taxon>
    </lineage>
</organism>
<gene>
    <name evidence="14 18" type="primary">cmk</name>
    <name evidence="13" type="synonym">der</name>
    <name evidence="18" type="ordered locus">CRES_0977</name>
</gene>
<feature type="binding site" evidence="13">
    <location>
        <begin position="556"/>
        <end position="563"/>
    </location>
    <ligand>
        <name>GTP</name>
        <dbReference type="ChEBI" id="CHEBI:37565"/>
        <label>2</label>
    </ligand>
</feature>
<evidence type="ECO:0000256" key="16">
    <source>
        <dbReference type="SAM" id="MobiDB-lite"/>
    </source>
</evidence>
<keyword evidence="3 13" id="KW-0690">Ribosome biogenesis</keyword>
<evidence type="ECO:0000259" key="17">
    <source>
        <dbReference type="PROSITE" id="PS51712"/>
    </source>
</evidence>
<dbReference type="OrthoDB" id="9805918at2"/>
<comment type="catalytic activity">
    <reaction evidence="11 14">
        <text>CMP + ATP = CDP + ADP</text>
        <dbReference type="Rhea" id="RHEA:11600"/>
        <dbReference type="ChEBI" id="CHEBI:30616"/>
        <dbReference type="ChEBI" id="CHEBI:58069"/>
        <dbReference type="ChEBI" id="CHEBI:60377"/>
        <dbReference type="ChEBI" id="CHEBI:456216"/>
        <dbReference type="EC" id="2.7.4.25"/>
    </reaction>
</comment>
<dbReference type="eggNOG" id="COG1160">
    <property type="taxonomic scope" value="Bacteria"/>
</dbReference>
<dbReference type="Gene3D" id="3.30.300.20">
    <property type="match status" value="1"/>
</dbReference>
<dbReference type="HOGENOM" id="CLU_016077_4_0_11"/>
<keyword evidence="9 13" id="KW-0342">GTP-binding</keyword>
<comment type="similarity">
    <text evidence="2 14">Belongs to the cytidylate kinase family. Type 1 subfamily.</text>
</comment>
<dbReference type="PRINTS" id="PR00326">
    <property type="entry name" value="GTP1OBG"/>
</dbReference>
<keyword evidence="8 14" id="KW-0067">ATP-binding</keyword>
<dbReference type="Pfam" id="PF14714">
    <property type="entry name" value="KH_dom-like"/>
    <property type="match status" value="1"/>
</dbReference>
<dbReference type="CDD" id="cd01894">
    <property type="entry name" value="EngA1"/>
    <property type="match status" value="1"/>
</dbReference>
<dbReference type="CDD" id="cd02020">
    <property type="entry name" value="CMPK"/>
    <property type="match status" value="1"/>
</dbReference>
<feature type="binding site" evidence="13">
    <location>
        <begin position="383"/>
        <end position="390"/>
    </location>
    <ligand>
        <name>GTP</name>
        <dbReference type="ChEBI" id="CHEBI:37565"/>
        <label>1</label>
    </ligand>
</feature>
<dbReference type="InterPro" id="IPR005225">
    <property type="entry name" value="Small_GTP-bd"/>
</dbReference>
<protein>
    <recommendedName>
        <fullName evidence="13 14">Multifunctional fusion protein</fullName>
    </recommendedName>
    <domain>
        <recommendedName>
            <fullName evidence="14">Cytidylate kinase</fullName>
            <shortName evidence="14">CK</shortName>
            <ecNumber evidence="14">2.7.4.25</ecNumber>
        </recommendedName>
        <alternativeName>
            <fullName evidence="14">Cytidine monophosphate kinase</fullName>
            <shortName evidence="14">CMP kinase</shortName>
        </alternativeName>
    </domain>
    <domain>
        <recommendedName>
            <fullName evidence="13">GTPase Der</fullName>
        </recommendedName>
        <alternativeName>
            <fullName evidence="13">GTP-binding protein EngA</fullName>
        </alternativeName>
    </domain>
</protein>
<evidence type="ECO:0000256" key="3">
    <source>
        <dbReference type="ARBA" id="ARBA00022517"/>
    </source>
</evidence>
<evidence type="ECO:0000313" key="19">
    <source>
        <dbReference type="Proteomes" id="UP000000492"/>
    </source>
</evidence>
<dbReference type="PANTHER" id="PTHR43834:SF6">
    <property type="entry name" value="GTPASE DER"/>
    <property type="match status" value="1"/>
</dbReference>
<dbReference type="NCBIfam" id="TIGR03594">
    <property type="entry name" value="GTPase_EngA"/>
    <property type="match status" value="1"/>
</dbReference>
<dbReference type="FunFam" id="3.30.300.20:FF:000004">
    <property type="entry name" value="GTPase Der"/>
    <property type="match status" value="1"/>
</dbReference>
<evidence type="ECO:0000256" key="10">
    <source>
        <dbReference type="ARBA" id="ARBA00047615"/>
    </source>
</evidence>
<name>F8E1R6_CORRG</name>
<dbReference type="AlphaFoldDB" id="F8E1R6"/>
<comment type="function">
    <text evidence="12 13">GTPase that plays an essential role in the late steps of ribosome biogenesis.</text>
</comment>
<comment type="subcellular location">
    <subcellularLocation>
        <location evidence="14">Cytoplasm</location>
    </subcellularLocation>
</comment>
<evidence type="ECO:0000256" key="13">
    <source>
        <dbReference type="HAMAP-Rule" id="MF_00195"/>
    </source>
</evidence>
<evidence type="ECO:0000256" key="9">
    <source>
        <dbReference type="ARBA" id="ARBA00023134"/>
    </source>
</evidence>